<sequence length="310" mass="33282">MSFTDALLVLLGKDVIRDAEGLNARLHFFGGIPVDDGTQFSPQTPNSDAESQPLDKAARRPCVVALVSVNGGVGRSSLVMALSSAMQRQGESVLALDLDPQNALFHHLGLDSSVPGIGRASLQNTQWAHCRQAGFAGAQVIPFGDTDTQQQETLQGWLKREPDWLAQQLAGLRLGEHQTVIIDTPAGNNVYFHQALNLADGVLVIARADAASLATLDQLDGLLAPYLERETAPAVHFVINHLDEGNAIQLDMVEAFKQRLGTVPLEVHGDTAFSEAQACSADPLDVRGISLVVDDINDLSRVVKALEKRC</sequence>
<dbReference type="InterPro" id="IPR027417">
    <property type="entry name" value="P-loop_NTPase"/>
</dbReference>
<evidence type="ECO:0000313" key="3">
    <source>
        <dbReference type="EMBL" id="ONH54333.1"/>
    </source>
</evidence>
<dbReference type="GO" id="GO:0009898">
    <property type="term" value="C:cytoplasmic side of plasma membrane"/>
    <property type="evidence" value="ECO:0007669"/>
    <property type="project" value="TreeGrafter"/>
</dbReference>
<evidence type="ECO:0000256" key="1">
    <source>
        <dbReference type="ARBA" id="ARBA00022741"/>
    </source>
</evidence>
<name>A0A1V2K9E0_PSECE</name>
<organism evidence="3 4">
    <name type="scientific">Pseudomonas cedrina subsp. cedrina</name>
    <dbReference type="NCBI Taxonomy" id="76762"/>
    <lineage>
        <taxon>Bacteria</taxon>
        <taxon>Pseudomonadati</taxon>
        <taxon>Pseudomonadota</taxon>
        <taxon>Gammaproteobacteria</taxon>
        <taxon>Pseudomonadales</taxon>
        <taxon>Pseudomonadaceae</taxon>
        <taxon>Pseudomonas</taxon>
    </lineage>
</organism>
<dbReference type="PANTHER" id="PTHR43384:SF6">
    <property type="entry name" value="SEPTUM SITE-DETERMINING PROTEIN MIND HOMOLOG, CHLOROPLASTIC"/>
    <property type="match status" value="1"/>
</dbReference>
<keyword evidence="1" id="KW-0547">Nucleotide-binding</keyword>
<dbReference type="GO" id="GO:0051782">
    <property type="term" value="P:negative regulation of cell division"/>
    <property type="evidence" value="ECO:0007669"/>
    <property type="project" value="TreeGrafter"/>
</dbReference>
<dbReference type="Proteomes" id="UP000189295">
    <property type="component" value="Unassembled WGS sequence"/>
</dbReference>
<dbReference type="GO" id="GO:0005829">
    <property type="term" value="C:cytosol"/>
    <property type="evidence" value="ECO:0007669"/>
    <property type="project" value="TreeGrafter"/>
</dbReference>
<dbReference type="EMBL" id="MNPW01000005">
    <property type="protein sequence ID" value="ONH54333.1"/>
    <property type="molecule type" value="Genomic_DNA"/>
</dbReference>
<evidence type="ECO:0000256" key="2">
    <source>
        <dbReference type="ARBA" id="ARBA00022840"/>
    </source>
</evidence>
<dbReference type="Gene3D" id="3.40.50.300">
    <property type="entry name" value="P-loop containing nucleotide triphosphate hydrolases"/>
    <property type="match status" value="1"/>
</dbReference>
<dbReference type="PANTHER" id="PTHR43384">
    <property type="entry name" value="SEPTUM SITE-DETERMINING PROTEIN MIND HOMOLOG, CHLOROPLASTIC-RELATED"/>
    <property type="match status" value="1"/>
</dbReference>
<gene>
    <name evidence="3" type="ORF">BLL36_11695</name>
</gene>
<evidence type="ECO:0000313" key="4">
    <source>
        <dbReference type="Proteomes" id="UP000189295"/>
    </source>
</evidence>
<protein>
    <submittedName>
        <fullName evidence="3">Cellulose synthase operon protein YhjQ</fullName>
    </submittedName>
</protein>
<dbReference type="NCBIfam" id="TIGR03371">
    <property type="entry name" value="cellulose_yhjQ"/>
    <property type="match status" value="1"/>
</dbReference>
<dbReference type="RefSeq" id="WP_076951632.1">
    <property type="nucleotide sequence ID" value="NZ_MNPW01000005.1"/>
</dbReference>
<dbReference type="GO" id="GO:0005524">
    <property type="term" value="F:ATP binding"/>
    <property type="evidence" value="ECO:0007669"/>
    <property type="project" value="UniProtKB-KW"/>
</dbReference>
<dbReference type="InterPro" id="IPR017746">
    <property type="entry name" value="Cellulose_synthase_operon_BcsQ"/>
</dbReference>
<comment type="caution">
    <text evidence="3">The sequence shown here is derived from an EMBL/GenBank/DDBJ whole genome shotgun (WGS) entry which is preliminary data.</text>
</comment>
<accession>A0A1V2K9E0</accession>
<keyword evidence="2" id="KW-0067">ATP-binding</keyword>
<dbReference type="InterPro" id="IPR050625">
    <property type="entry name" value="ParA/MinD_ATPase"/>
</dbReference>
<reference evidence="3 4" key="1">
    <citation type="submission" date="2016-10" db="EMBL/GenBank/DDBJ databases">
        <title>Pseudomonas lactis sp. nov. and Pseudomonas paralactis sp. nov., isolated from bovine raw milk.</title>
        <authorList>
            <person name="Von Neubeck M."/>
            <person name="Huptas C."/>
            <person name="Glueck C."/>
            <person name="Krewinkel M."/>
            <person name="Stoeckel M."/>
            <person name="Stressler T."/>
            <person name="Fischer L."/>
            <person name="Hinrichs J."/>
            <person name="Scherer S."/>
            <person name="Wenning M."/>
        </authorList>
    </citation>
    <scope>NUCLEOTIDE SEQUENCE [LARGE SCALE GENOMIC DNA]</scope>
    <source>
        <strain evidence="3 4">DSM 17516</strain>
    </source>
</reference>
<dbReference type="AlphaFoldDB" id="A0A1V2K9E0"/>
<proteinExistence type="predicted"/>
<dbReference type="OrthoDB" id="5288747at2"/>
<dbReference type="GO" id="GO:0016887">
    <property type="term" value="F:ATP hydrolysis activity"/>
    <property type="evidence" value="ECO:0007669"/>
    <property type="project" value="TreeGrafter"/>
</dbReference>
<dbReference type="Pfam" id="PF06564">
    <property type="entry name" value="CBP_BcsQ"/>
    <property type="match status" value="1"/>
</dbReference>
<dbReference type="SUPFAM" id="SSF52540">
    <property type="entry name" value="P-loop containing nucleoside triphosphate hydrolases"/>
    <property type="match status" value="1"/>
</dbReference>